<dbReference type="PROSITE" id="PS50208">
    <property type="entry name" value="CASPASE_P20"/>
    <property type="match status" value="1"/>
</dbReference>
<dbReference type="PROSITE" id="PS51891">
    <property type="entry name" value="CENP_V_GFA"/>
    <property type="match status" value="1"/>
</dbReference>
<dbReference type="EMBL" id="CAJNOR010002187">
    <property type="protein sequence ID" value="CAF1259979.1"/>
    <property type="molecule type" value="Genomic_DNA"/>
</dbReference>
<dbReference type="PROSITE" id="PS51125">
    <property type="entry name" value="NHL"/>
    <property type="match status" value="2"/>
</dbReference>
<dbReference type="GO" id="GO:0004197">
    <property type="term" value="F:cysteine-type endopeptidase activity"/>
    <property type="evidence" value="ECO:0007669"/>
    <property type="project" value="InterPro"/>
</dbReference>
<dbReference type="InterPro" id="IPR006913">
    <property type="entry name" value="CENP-V/GFA"/>
</dbReference>
<evidence type="ECO:0000313" key="10">
    <source>
        <dbReference type="Proteomes" id="UP000663828"/>
    </source>
</evidence>
<comment type="similarity">
    <text evidence="1">Belongs to the Gfa family.</text>
</comment>
<keyword evidence="5" id="KW-0862">Zinc</keyword>
<dbReference type="InterPro" id="IPR001309">
    <property type="entry name" value="Pept_C14_p20"/>
</dbReference>
<dbReference type="Gene3D" id="2.40.10.500">
    <property type="match status" value="1"/>
</dbReference>
<dbReference type="GO" id="GO:0016846">
    <property type="term" value="F:carbon-sulfur lyase activity"/>
    <property type="evidence" value="ECO:0007669"/>
    <property type="project" value="InterPro"/>
</dbReference>
<gene>
    <name evidence="9" type="ORF">XAT740_LOCUS26723</name>
</gene>
<comment type="caution">
    <text evidence="9">The sequence shown here is derived from an EMBL/GenBank/DDBJ whole genome shotgun (WGS) entry which is preliminary data.</text>
</comment>
<dbReference type="Gene3D" id="3.90.1590.10">
    <property type="entry name" value="glutathione-dependent formaldehyde- activating enzyme (gfa)"/>
    <property type="match status" value="1"/>
</dbReference>
<feature type="repeat" description="NHL" evidence="6">
    <location>
        <begin position="682"/>
        <end position="713"/>
    </location>
</feature>
<dbReference type="SUPFAM" id="SSF51316">
    <property type="entry name" value="Mss4-like"/>
    <property type="match status" value="1"/>
</dbReference>
<evidence type="ECO:0000256" key="3">
    <source>
        <dbReference type="ARBA" id="ARBA00022723"/>
    </source>
</evidence>
<dbReference type="AlphaFoldDB" id="A0A815AMK3"/>
<dbReference type="InterPro" id="IPR029030">
    <property type="entry name" value="Caspase-like_dom_sf"/>
</dbReference>
<evidence type="ECO:0000256" key="1">
    <source>
        <dbReference type="ARBA" id="ARBA00005495"/>
    </source>
</evidence>
<organism evidence="9 10">
    <name type="scientific">Adineta ricciae</name>
    <name type="common">Rotifer</name>
    <dbReference type="NCBI Taxonomy" id="249248"/>
    <lineage>
        <taxon>Eukaryota</taxon>
        <taxon>Metazoa</taxon>
        <taxon>Spiralia</taxon>
        <taxon>Gnathifera</taxon>
        <taxon>Rotifera</taxon>
        <taxon>Eurotatoria</taxon>
        <taxon>Bdelloidea</taxon>
        <taxon>Adinetida</taxon>
        <taxon>Adinetidae</taxon>
        <taxon>Adineta</taxon>
    </lineage>
</organism>
<dbReference type="Proteomes" id="UP000663828">
    <property type="component" value="Unassembled WGS sequence"/>
</dbReference>
<dbReference type="InterPro" id="IPR052039">
    <property type="entry name" value="Caspase-related_regulators"/>
</dbReference>
<dbReference type="Pfam" id="PF04828">
    <property type="entry name" value="GFA"/>
    <property type="match status" value="1"/>
</dbReference>
<dbReference type="InterPro" id="IPR011042">
    <property type="entry name" value="6-blade_b-propeller_TolB-like"/>
</dbReference>
<evidence type="ECO:0000256" key="5">
    <source>
        <dbReference type="ARBA" id="ARBA00022833"/>
    </source>
</evidence>
<dbReference type="GO" id="GO:0006508">
    <property type="term" value="P:proteolysis"/>
    <property type="evidence" value="ECO:0007669"/>
    <property type="project" value="InterPro"/>
</dbReference>
<reference evidence="9" key="1">
    <citation type="submission" date="2021-02" db="EMBL/GenBank/DDBJ databases">
        <authorList>
            <person name="Nowell W R."/>
        </authorList>
    </citation>
    <scope>NUCLEOTIDE SEQUENCE</scope>
</reference>
<dbReference type="Gene3D" id="2.120.10.30">
    <property type="entry name" value="TolB, C-terminal domain"/>
    <property type="match status" value="2"/>
</dbReference>
<protein>
    <submittedName>
        <fullName evidence="9">Uncharacterized protein</fullName>
    </submittedName>
</protein>
<feature type="domain" description="Caspase family p20" evidence="7">
    <location>
        <begin position="166"/>
        <end position="246"/>
    </location>
</feature>
<proteinExistence type="inferred from homology"/>
<accession>A0A815AMK3</accession>
<keyword evidence="10" id="KW-1185">Reference proteome</keyword>
<dbReference type="InterPro" id="IPR001258">
    <property type="entry name" value="NHL_repeat"/>
</dbReference>
<dbReference type="SMART" id="SM00115">
    <property type="entry name" value="CASc"/>
    <property type="match status" value="1"/>
</dbReference>
<comment type="similarity">
    <text evidence="2">Belongs to the peptidase C14A family.</text>
</comment>
<dbReference type="Pfam" id="PF01436">
    <property type="entry name" value="NHL"/>
    <property type="match status" value="1"/>
</dbReference>
<dbReference type="CDD" id="cd05819">
    <property type="entry name" value="NHL"/>
    <property type="match status" value="1"/>
</dbReference>
<dbReference type="InterPro" id="IPR011057">
    <property type="entry name" value="Mss4-like_sf"/>
</dbReference>
<name>A0A815AMK3_ADIRI</name>
<feature type="repeat" description="NHL" evidence="6">
    <location>
        <begin position="434"/>
        <end position="470"/>
    </location>
</feature>
<keyword evidence="3" id="KW-0479">Metal-binding</keyword>
<sequence>MATRTPLHAGGCQCGSIRYSVFTDPSRSVCICHCRMCQKALGSPFGVFVGFNLTDFQWTRGSVASFESSSIAVRLFCARCGTPLAAQPKQESMIYICLGSFDQPQQFGKPQRQMGVESCLGEWTLLHNVEEETTDQNSILKDHFYVGKKPNQMINSTNNISSTDSQRKISLIIGIGDYARGQSLKNTKNDAKQMSSLLKTLGFEIHGGKAQLDLKCQEMEHILLDFQYSIKKGDMVLFYFSGHGLQWENQNYLIPSDNFNEDQGDLCGSDLAKYAIHAQSFLNKIENREPFVTLFFLDCCRTYHLRNENLTKSTRGTLLERSHGLKAMDSQKAGTLIAFACAPGTTADDGNNEEENGLYTKHLLRRLQTPNKDIEILLRRVGKDVTTESNGQQIPHVTSALTHDRICLFQGKRETDSKKWKQNAQTVAGGNGDGKQLNQLSNPHGIFLDKKQNIFVVDFSNHRIMKWNKNDKQGEILAGGNEQGKRIDQLNHPKDMIVDKQNHSLIIADMGNRRIIQWKNENQQEILIDNIGCSSLLIDSEGFLYVSDVEKHEVRKWKIGEKNEGKLIAGGNRRGNQLNQLNEPTYICFADNEQIIFISDCENHRVMKWRKDAQEGIIVAGGNGQGNRLNQLNSPQGIFVDDLNQIYIADCGDERIMRWREGEKNGEIIIGTNNEQTECLNQLHLPTDISFDVKGNLYVADFGNHRIQRFDLNCE</sequence>
<evidence type="ECO:0000259" key="8">
    <source>
        <dbReference type="PROSITE" id="PS51891"/>
    </source>
</evidence>
<evidence type="ECO:0000256" key="6">
    <source>
        <dbReference type="PROSITE-ProRule" id="PRU00504"/>
    </source>
</evidence>
<dbReference type="PANTHER" id="PTHR22576">
    <property type="entry name" value="MUCOSA ASSOCIATED LYMPHOID TISSUE LYMPHOMA TRANSLOCATION PROTEIN 1/PARACASPASE"/>
    <property type="match status" value="1"/>
</dbReference>
<dbReference type="PANTHER" id="PTHR22576:SF37">
    <property type="entry name" value="MUCOSA-ASSOCIATED LYMPHOID TISSUE LYMPHOMA TRANSLOCATION PROTEIN 1"/>
    <property type="match status" value="1"/>
</dbReference>
<evidence type="ECO:0000256" key="2">
    <source>
        <dbReference type="ARBA" id="ARBA00010134"/>
    </source>
</evidence>
<keyword evidence="4" id="KW-0677">Repeat</keyword>
<dbReference type="Gene3D" id="3.40.50.1460">
    <property type="match status" value="1"/>
</dbReference>
<evidence type="ECO:0000313" key="9">
    <source>
        <dbReference type="EMBL" id="CAF1259979.1"/>
    </source>
</evidence>
<dbReference type="SUPFAM" id="SSF52129">
    <property type="entry name" value="Caspase-like"/>
    <property type="match status" value="1"/>
</dbReference>
<dbReference type="SUPFAM" id="SSF101898">
    <property type="entry name" value="NHL repeat"/>
    <property type="match status" value="1"/>
</dbReference>
<dbReference type="GO" id="GO:0046872">
    <property type="term" value="F:metal ion binding"/>
    <property type="evidence" value="ECO:0007669"/>
    <property type="project" value="UniProtKB-KW"/>
</dbReference>
<feature type="domain" description="CENP-V/GFA" evidence="8">
    <location>
        <begin position="8"/>
        <end position="124"/>
    </location>
</feature>
<dbReference type="InterPro" id="IPR011600">
    <property type="entry name" value="Pept_C14_caspase"/>
</dbReference>
<dbReference type="Pfam" id="PF00656">
    <property type="entry name" value="Peptidase_C14"/>
    <property type="match status" value="1"/>
</dbReference>
<evidence type="ECO:0000259" key="7">
    <source>
        <dbReference type="PROSITE" id="PS50208"/>
    </source>
</evidence>
<evidence type="ECO:0000256" key="4">
    <source>
        <dbReference type="ARBA" id="ARBA00022737"/>
    </source>
</evidence>
<dbReference type="InterPro" id="IPR015917">
    <property type="entry name" value="Pept_C14A"/>
</dbReference>